<accession>A0A6H5I365</accession>
<dbReference type="InterPro" id="IPR000884">
    <property type="entry name" value="TSP1_rpt"/>
</dbReference>
<evidence type="ECO:0000313" key="2">
    <source>
        <dbReference type="EMBL" id="CAB0031821.1"/>
    </source>
</evidence>
<organism evidence="2 3">
    <name type="scientific">Trichogramma brassicae</name>
    <dbReference type="NCBI Taxonomy" id="86971"/>
    <lineage>
        <taxon>Eukaryota</taxon>
        <taxon>Metazoa</taxon>
        <taxon>Ecdysozoa</taxon>
        <taxon>Arthropoda</taxon>
        <taxon>Hexapoda</taxon>
        <taxon>Insecta</taxon>
        <taxon>Pterygota</taxon>
        <taxon>Neoptera</taxon>
        <taxon>Endopterygota</taxon>
        <taxon>Hymenoptera</taxon>
        <taxon>Apocrita</taxon>
        <taxon>Proctotrupomorpha</taxon>
        <taxon>Chalcidoidea</taxon>
        <taxon>Trichogrammatidae</taxon>
        <taxon>Trichogramma</taxon>
    </lineage>
</organism>
<evidence type="ECO:0000256" key="1">
    <source>
        <dbReference type="SAM" id="MobiDB-lite"/>
    </source>
</evidence>
<proteinExistence type="predicted"/>
<dbReference type="EMBL" id="CADCXV010000656">
    <property type="protein sequence ID" value="CAB0031821.1"/>
    <property type="molecule type" value="Genomic_DNA"/>
</dbReference>
<feature type="compositionally biased region" description="Basic residues" evidence="1">
    <location>
        <begin position="180"/>
        <end position="217"/>
    </location>
</feature>
<dbReference type="Gene3D" id="2.20.100.10">
    <property type="entry name" value="Thrombospondin type-1 (TSP1) repeat"/>
    <property type="match status" value="1"/>
</dbReference>
<dbReference type="SUPFAM" id="SSF82895">
    <property type="entry name" value="TSP-1 type 1 repeat"/>
    <property type="match status" value="1"/>
</dbReference>
<feature type="non-terminal residue" evidence="2">
    <location>
        <position position="1"/>
    </location>
</feature>
<dbReference type="Proteomes" id="UP000479190">
    <property type="component" value="Unassembled WGS sequence"/>
</dbReference>
<sequence>FSSAWYSYRYYQVQKSKIFHEKSYEYFLDTSDRRDRHSSRRLLRRLSVADETDPAVEEAREFERESLREDGTFLNDRLAADTRNRLEDIYPDLQAVSDRLNSPSKRLKTPVDVKSRDRREEEQYDDVNCGGSEEGNLRDCYYDNGAKSSAERSRAATLEDASSYAGSAAPVKRSSSVAQARKKSKKKPKKHKSKHNVAIKHKAKEKTRHKGKPKKHTALTSSARINPLSRLTETNKCATAGGAREKVKSVKSNAALANARKTAASKHTVIISTSGNSHSNNHNDVNDEEEELGVVTTSTESPACSDPNWTSWTACSVTCGRGIETRTRGCLDEGHVLATEERLCQMPDCPQKLLYMIRC</sequence>
<evidence type="ECO:0000313" key="3">
    <source>
        <dbReference type="Proteomes" id="UP000479190"/>
    </source>
</evidence>
<gene>
    <name evidence="2" type="ORF">TBRA_LOCUS3783</name>
</gene>
<dbReference type="SMART" id="SM00209">
    <property type="entry name" value="TSP1"/>
    <property type="match status" value="1"/>
</dbReference>
<name>A0A6H5I365_9HYME</name>
<feature type="region of interest" description="Disordered" evidence="1">
    <location>
        <begin position="161"/>
        <end position="218"/>
    </location>
</feature>
<dbReference type="InterPro" id="IPR036383">
    <property type="entry name" value="TSP1_rpt_sf"/>
</dbReference>
<dbReference type="AlphaFoldDB" id="A0A6H5I365"/>
<feature type="region of interest" description="Disordered" evidence="1">
    <location>
        <begin position="100"/>
        <end position="130"/>
    </location>
</feature>
<keyword evidence="3" id="KW-1185">Reference proteome</keyword>
<protein>
    <submittedName>
        <fullName evidence="2">Uncharacterized protein</fullName>
    </submittedName>
</protein>
<reference evidence="2 3" key="1">
    <citation type="submission" date="2020-02" db="EMBL/GenBank/DDBJ databases">
        <authorList>
            <person name="Ferguson B K."/>
        </authorList>
    </citation>
    <scope>NUCLEOTIDE SEQUENCE [LARGE SCALE GENOMIC DNA]</scope>
</reference>
<dbReference type="OrthoDB" id="5989160at2759"/>
<dbReference type="Pfam" id="PF00090">
    <property type="entry name" value="TSP_1"/>
    <property type="match status" value="1"/>
</dbReference>
<dbReference type="PROSITE" id="PS50092">
    <property type="entry name" value="TSP1"/>
    <property type="match status" value="1"/>
</dbReference>
<feature type="compositionally biased region" description="Basic and acidic residues" evidence="1">
    <location>
        <begin position="109"/>
        <end position="121"/>
    </location>
</feature>